<name>M4BR80_HYAAE</name>
<reference evidence="2" key="2">
    <citation type="submission" date="2015-06" db="UniProtKB">
        <authorList>
            <consortium name="EnsemblProtists"/>
        </authorList>
    </citation>
    <scope>IDENTIFICATION</scope>
    <source>
        <strain evidence="2">Emoy2</strain>
    </source>
</reference>
<protein>
    <submittedName>
        <fullName evidence="2">Uncharacterized protein</fullName>
    </submittedName>
</protein>
<dbReference type="eggNOG" id="ENOG502QQ1F">
    <property type="taxonomic scope" value="Eukaryota"/>
</dbReference>
<keyword evidence="3" id="KW-1185">Reference proteome</keyword>
<proteinExistence type="predicted"/>
<dbReference type="AlphaFoldDB" id="M4BR80"/>
<organism evidence="2 3">
    <name type="scientific">Hyaloperonospora arabidopsidis (strain Emoy2)</name>
    <name type="common">Downy mildew agent</name>
    <name type="synonym">Peronospora arabidopsidis</name>
    <dbReference type="NCBI Taxonomy" id="559515"/>
    <lineage>
        <taxon>Eukaryota</taxon>
        <taxon>Sar</taxon>
        <taxon>Stramenopiles</taxon>
        <taxon>Oomycota</taxon>
        <taxon>Peronosporomycetes</taxon>
        <taxon>Peronosporales</taxon>
        <taxon>Peronosporaceae</taxon>
        <taxon>Hyaloperonospora</taxon>
    </lineage>
</organism>
<sequence>MQFCGLGVPVARRYYHAKKKSDESPLDYLYRLNVIDLRAKLKIKKGSPKIQKEKVEQYIQTVVDPELAEQLKMLRLADVEELEEVLKARKKTKARRGKTLFVSSKFQQRVPAPSDRPRNVSRCSVHSVRATLKESSSEGSVLDNSDNDEDLRQIYLAGRDPSPRTARDSPPREVDQHRNQAEYPGTAIRWLSQTYDAPTADSGDMET</sequence>
<dbReference type="HOGENOM" id="CLU_1328576_0_0_1"/>
<feature type="compositionally biased region" description="Basic and acidic residues" evidence="1">
    <location>
        <begin position="161"/>
        <end position="180"/>
    </location>
</feature>
<dbReference type="VEuPathDB" id="FungiDB:HpaG808919"/>
<feature type="region of interest" description="Disordered" evidence="1">
    <location>
        <begin position="106"/>
        <end position="125"/>
    </location>
</feature>
<dbReference type="Proteomes" id="UP000011713">
    <property type="component" value="Unassembled WGS sequence"/>
</dbReference>
<dbReference type="InParanoid" id="M4BR80"/>
<dbReference type="EMBL" id="JH598621">
    <property type="status" value="NOT_ANNOTATED_CDS"/>
    <property type="molecule type" value="Genomic_DNA"/>
</dbReference>
<evidence type="ECO:0000313" key="3">
    <source>
        <dbReference type="Proteomes" id="UP000011713"/>
    </source>
</evidence>
<feature type="region of interest" description="Disordered" evidence="1">
    <location>
        <begin position="157"/>
        <end position="207"/>
    </location>
</feature>
<accession>M4BR80</accession>
<evidence type="ECO:0000313" key="2">
    <source>
        <dbReference type="EnsemblProtists" id="HpaP808919"/>
    </source>
</evidence>
<reference evidence="3" key="1">
    <citation type="journal article" date="2010" name="Science">
        <title>Signatures of adaptation to obligate biotrophy in the Hyaloperonospora arabidopsidis genome.</title>
        <authorList>
            <person name="Baxter L."/>
            <person name="Tripathy S."/>
            <person name="Ishaque N."/>
            <person name="Boot N."/>
            <person name="Cabral A."/>
            <person name="Kemen E."/>
            <person name="Thines M."/>
            <person name="Ah-Fong A."/>
            <person name="Anderson R."/>
            <person name="Badejoko W."/>
            <person name="Bittner-Eddy P."/>
            <person name="Boore J.L."/>
            <person name="Chibucos M.C."/>
            <person name="Coates M."/>
            <person name="Dehal P."/>
            <person name="Delehaunty K."/>
            <person name="Dong S."/>
            <person name="Downton P."/>
            <person name="Dumas B."/>
            <person name="Fabro G."/>
            <person name="Fronick C."/>
            <person name="Fuerstenberg S.I."/>
            <person name="Fulton L."/>
            <person name="Gaulin E."/>
            <person name="Govers F."/>
            <person name="Hughes L."/>
            <person name="Humphray S."/>
            <person name="Jiang R.H."/>
            <person name="Judelson H."/>
            <person name="Kamoun S."/>
            <person name="Kyung K."/>
            <person name="Meijer H."/>
            <person name="Minx P."/>
            <person name="Morris P."/>
            <person name="Nelson J."/>
            <person name="Phuntumart V."/>
            <person name="Qutob D."/>
            <person name="Rehmany A."/>
            <person name="Rougon-Cardoso A."/>
            <person name="Ryden P."/>
            <person name="Torto-Alalibo T."/>
            <person name="Studholme D."/>
            <person name="Wang Y."/>
            <person name="Win J."/>
            <person name="Wood J."/>
            <person name="Clifton S.W."/>
            <person name="Rogers J."/>
            <person name="Van den Ackerveken G."/>
            <person name="Jones J.D."/>
            <person name="McDowell J.M."/>
            <person name="Beynon J."/>
            <person name="Tyler B.M."/>
        </authorList>
    </citation>
    <scope>NUCLEOTIDE SEQUENCE [LARGE SCALE GENOMIC DNA]</scope>
    <source>
        <strain evidence="3">Emoy2</strain>
    </source>
</reference>
<evidence type="ECO:0000256" key="1">
    <source>
        <dbReference type="SAM" id="MobiDB-lite"/>
    </source>
</evidence>
<dbReference type="EnsemblProtists" id="HpaT808919">
    <property type="protein sequence ID" value="HpaP808919"/>
    <property type="gene ID" value="HpaG808919"/>
</dbReference>